<dbReference type="Proteomes" id="UP000653002">
    <property type="component" value="Unassembled WGS sequence"/>
</dbReference>
<comment type="caution">
    <text evidence="1">The sequence shown here is derived from an EMBL/GenBank/DDBJ whole genome shotgun (WGS) entry which is preliminary data.</text>
</comment>
<protein>
    <submittedName>
        <fullName evidence="1">Uncharacterized protein</fullName>
    </submittedName>
</protein>
<sequence length="79" mass="8752">MLLKPLRISDQLAIIEAQVYFSKDDPVPAASFTSEQRRENVPSGEFLRAAQEDALNMALENAGFGIQFCDVSRDYGGEL</sequence>
<evidence type="ECO:0000313" key="2">
    <source>
        <dbReference type="Proteomes" id="UP000653002"/>
    </source>
</evidence>
<organism evidence="1 2">
    <name type="scientific">Xanthomonas citri pv. citri</name>
    <dbReference type="NCBI Taxonomy" id="611301"/>
    <lineage>
        <taxon>Bacteria</taxon>
        <taxon>Pseudomonadati</taxon>
        <taxon>Pseudomonadota</taxon>
        <taxon>Gammaproteobacteria</taxon>
        <taxon>Lysobacterales</taxon>
        <taxon>Lysobacteraceae</taxon>
        <taxon>Xanthomonas</taxon>
    </lineage>
</organism>
<name>A0A8I0HA78_XANCI</name>
<gene>
    <name evidence="1" type="ORF">GUH15_22350</name>
</gene>
<dbReference type="AlphaFoldDB" id="A0A8I0HA78"/>
<dbReference type="EMBL" id="JAABFR010001677">
    <property type="protein sequence ID" value="MBD4338744.1"/>
    <property type="molecule type" value="Genomic_DNA"/>
</dbReference>
<evidence type="ECO:0000313" key="1">
    <source>
        <dbReference type="EMBL" id="MBD4338744.1"/>
    </source>
</evidence>
<reference evidence="1" key="1">
    <citation type="submission" date="2020-01" db="EMBL/GenBank/DDBJ databases">
        <authorList>
            <person name="Richard D."/>
        </authorList>
    </citation>
    <scope>NUCLEOTIDE SEQUENCE</scope>
    <source>
        <strain evidence="1">JP541</strain>
    </source>
</reference>
<feature type="non-terminal residue" evidence="1">
    <location>
        <position position="79"/>
    </location>
</feature>
<accession>A0A8I0HA78</accession>
<proteinExistence type="predicted"/>